<protein>
    <submittedName>
        <fullName evidence="1">Uncharacterized protein</fullName>
    </submittedName>
</protein>
<keyword evidence="2" id="KW-1185">Reference proteome</keyword>
<reference evidence="1 2" key="1">
    <citation type="submission" date="2021-06" db="EMBL/GenBank/DDBJ databases">
        <authorList>
            <person name="Palmer J.M."/>
        </authorList>
    </citation>
    <scope>NUCLEOTIDE SEQUENCE [LARGE SCALE GENOMIC DNA]</scope>
    <source>
        <strain evidence="1 2">CL_MEX2019</strain>
        <tissue evidence="1">Muscle</tissue>
    </source>
</reference>
<sequence>MNPEDEELSLVEGCLFFSCPPGRGFQASCGLPFPSCLCIWTSINCVLCRSARCVFVQLWLFLNKQDAPPGPALFVWNTHCFFCHALGPHRHQKLVLDLDHVGRGCKFCAFLSSPAEARFVGTLKPTPDRMRRMFHW</sequence>
<comment type="caution">
    <text evidence="1">The sequence shown here is derived from an EMBL/GenBank/DDBJ whole genome shotgun (WGS) entry which is preliminary data.</text>
</comment>
<name>A0ABU7EU50_9TELE</name>
<gene>
    <name evidence="1" type="ORF">CHARACLAT_015456</name>
</gene>
<evidence type="ECO:0000313" key="1">
    <source>
        <dbReference type="EMBL" id="MED6290660.1"/>
    </source>
</evidence>
<dbReference type="EMBL" id="JAHUTJ010066781">
    <property type="protein sequence ID" value="MED6290660.1"/>
    <property type="molecule type" value="Genomic_DNA"/>
</dbReference>
<proteinExistence type="predicted"/>
<accession>A0ABU7EU50</accession>
<evidence type="ECO:0000313" key="2">
    <source>
        <dbReference type="Proteomes" id="UP001352852"/>
    </source>
</evidence>
<organism evidence="1 2">
    <name type="scientific">Characodon lateralis</name>
    <dbReference type="NCBI Taxonomy" id="208331"/>
    <lineage>
        <taxon>Eukaryota</taxon>
        <taxon>Metazoa</taxon>
        <taxon>Chordata</taxon>
        <taxon>Craniata</taxon>
        <taxon>Vertebrata</taxon>
        <taxon>Euteleostomi</taxon>
        <taxon>Actinopterygii</taxon>
        <taxon>Neopterygii</taxon>
        <taxon>Teleostei</taxon>
        <taxon>Neoteleostei</taxon>
        <taxon>Acanthomorphata</taxon>
        <taxon>Ovalentaria</taxon>
        <taxon>Atherinomorphae</taxon>
        <taxon>Cyprinodontiformes</taxon>
        <taxon>Goodeidae</taxon>
        <taxon>Characodon</taxon>
    </lineage>
</organism>
<dbReference type="Proteomes" id="UP001352852">
    <property type="component" value="Unassembled WGS sequence"/>
</dbReference>